<dbReference type="PRINTS" id="PR00723">
    <property type="entry name" value="SUBTILISIN"/>
</dbReference>
<dbReference type="Pfam" id="PF05922">
    <property type="entry name" value="Inhibitor_I9"/>
    <property type="match status" value="1"/>
</dbReference>
<evidence type="ECO:0000259" key="8">
    <source>
        <dbReference type="Pfam" id="PF00082"/>
    </source>
</evidence>
<comment type="caution">
    <text evidence="10">The sequence shown here is derived from an EMBL/GenBank/DDBJ whole genome shotgun (WGS) entry which is preliminary data.</text>
</comment>
<dbReference type="InterPro" id="IPR023828">
    <property type="entry name" value="Peptidase_S8_Ser-AS"/>
</dbReference>
<dbReference type="PROSITE" id="PS51892">
    <property type="entry name" value="SUBTILASE"/>
    <property type="match status" value="1"/>
</dbReference>
<dbReference type="PROSITE" id="PS00138">
    <property type="entry name" value="SUBTILASE_SER"/>
    <property type="match status" value="1"/>
</dbReference>
<keyword evidence="11" id="KW-1185">Reference proteome</keyword>
<dbReference type="CDD" id="cd04077">
    <property type="entry name" value="Peptidases_S8_PCSK9_ProteinaseK_like"/>
    <property type="match status" value="1"/>
</dbReference>
<keyword evidence="7" id="KW-0732">Signal</keyword>
<dbReference type="PROSITE" id="PS00136">
    <property type="entry name" value="SUBTILASE_ASP"/>
    <property type="match status" value="1"/>
</dbReference>
<dbReference type="InterPro" id="IPR000209">
    <property type="entry name" value="Peptidase_S8/S53_dom"/>
</dbReference>
<evidence type="ECO:0000313" key="11">
    <source>
        <dbReference type="Proteomes" id="UP001501358"/>
    </source>
</evidence>
<dbReference type="SUPFAM" id="SSF52743">
    <property type="entry name" value="Subtilisin-like"/>
    <property type="match status" value="1"/>
</dbReference>
<feature type="domain" description="Peptidase S8/S53" evidence="8">
    <location>
        <begin position="182"/>
        <end position="412"/>
    </location>
</feature>
<dbReference type="PANTHER" id="PTHR43806:SF11">
    <property type="entry name" value="CEREVISIN-RELATED"/>
    <property type="match status" value="1"/>
</dbReference>
<feature type="active site" description="Charge relay system" evidence="5">
    <location>
        <position position="376"/>
    </location>
</feature>
<accession>A0ABN3M500</accession>
<reference evidence="10 11" key="1">
    <citation type="journal article" date="2019" name="Int. J. Syst. Evol. Microbiol.">
        <title>The Global Catalogue of Microorganisms (GCM) 10K type strain sequencing project: providing services to taxonomists for standard genome sequencing and annotation.</title>
        <authorList>
            <consortium name="The Broad Institute Genomics Platform"/>
            <consortium name="The Broad Institute Genome Sequencing Center for Infectious Disease"/>
            <person name="Wu L."/>
            <person name="Ma J."/>
        </authorList>
    </citation>
    <scope>NUCLEOTIDE SEQUENCE [LARGE SCALE GENOMIC DNA]</scope>
    <source>
        <strain evidence="10 11">JCM 6307</strain>
    </source>
</reference>
<feature type="chain" id="PRO_5047395557" evidence="7">
    <location>
        <begin position="35"/>
        <end position="432"/>
    </location>
</feature>
<dbReference type="InterPro" id="IPR034193">
    <property type="entry name" value="PCSK9_ProteinaseK-like"/>
</dbReference>
<dbReference type="InterPro" id="IPR006311">
    <property type="entry name" value="TAT_signal"/>
</dbReference>
<feature type="active site" description="Charge relay system" evidence="5">
    <location>
        <position position="191"/>
    </location>
</feature>
<keyword evidence="4 5" id="KW-0720">Serine protease</keyword>
<dbReference type="InterPro" id="IPR010259">
    <property type="entry name" value="S8pro/Inhibitor_I9"/>
</dbReference>
<dbReference type="EMBL" id="BAAATA010000018">
    <property type="protein sequence ID" value="GAA2494586.1"/>
    <property type="molecule type" value="Genomic_DNA"/>
</dbReference>
<dbReference type="Gene3D" id="3.30.70.80">
    <property type="entry name" value="Peptidase S8 propeptide/proteinase inhibitor I9"/>
    <property type="match status" value="1"/>
</dbReference>
<keyword evidence="2 5" id="KW-0645">Protease</keyword>
<dbReference type="Gene3D" id="3.40.50.200">
    <property type="entry name" value="Peptidase S8/S53 domain"/>
    <property type="match status" value="1"/>
</dbReference>
<sequence>MAVKCSSRRRPAGVLAAAALALALGAGAPLPAAAAAAPAEGVVENAGAPGAVEGRYVVVLKEGAPRAGSSMGRSLAKRFGADVGRTYAAALNGYEVAMTGAEARRFAADPAVEAVVQDRVVRALGSPAAVPAAGTAEDRGAGEDVGALACTTQYDPPSWGLDRIDQRTLPLDGRYTYPASAGQGVTAYVIDTGVRVSHSGFGGRAFNGYDAVDGDSVAQDGNGHGTHVAGIVASTLHGVAKKARIVGVRVLDGNGSGTVSGVIAGIDWVTANAAKPAVAVMSLGGSPSTALDAAVRNSIASGVTYAVAAGSSATDASSSSPARVAEAVTVGATTATDARASFSNYGSGLDLFAPGSSITSVWHTSDTAVSTLSGTSTAAPHVAGAAALYLADNPAATPSQVRNALVADATSGVVTNPGAGSPNKLLHVPCSG</sequence>
<protein>
    <submittedName>
        <fullName evidence="10">Uncharacterized protein</fullName>
    </submittedName>
</protein>
<feature type="signal peptide" evidence="7">
    <location>
        <begin position="1"/>
        <end position="34"/>
    </location>
</feature>
<dbReference type="InterPro" id="IPR022398">
    <property type="entry name" value="Peptidase_S8_His-AS"/>
</dbReference>
<gene>
    <name evidence="10" type="ORF">GCM10010406_33360</name>
</gene>
<evidence type="ECO:0000256" key="1">
    <source>
        <dbReference type="ARBA" id="ARBA00011073"/>
    </source>
</evidence>
<evidence type="ECO:0000256" key="7">
    <source>
        <dbReference type="SAM" id="SignalP"/>
    </source>
</evidence>
<organism evidence="10 11">
    <name type="scientific">Streptomyces thermolineatus</name>
    <dbReference type="NCBI Taxonomy" id="44033"/>
    <lineage>
        <taxon>Bacteria</taxon>
        <taxon>Bacillati</taxon>
        <taxon>Actinomycetota</taxon>
        <taxon>Actinomycetes</taxon>
        <taxon>Kitasatosporales</taxon>
        <taxon>Streptomycetaceae</taxon>
        <taxon>Streptomyces</taxon>
    </lineage>
</organism>
<feature type="active site" description="Charge relay system" evidence="5">
    <location>
        <position position="224"/>
    </location>
</feature>
<dbReference type="Pfam" id="PF00082">
    <property type="entry name" value="Peptidase_S8"/>
    <property type="match status" value="1"/>
</dbReference>
<name>A0ABN3M500_9ACTN</name>
<evidence type="ECO:0000256" key="3">
    <source>
        <dbReference type="ARBA" id="ARBA00022801"/>
    </source>
</evidence>
<evidence type="ECO:0000259" key="9">
    <source>
        <dbReference type="Pfam" id="PF05922"/>
    </source>
</evidence>
<dbReference type="PROSITE" id="PS51318">
    <property type="entry name" value="TAT"/>
    <property type="match status" value="1"/>
</dbReference>
<evidence type="ECO:0000313" key="10">
    <source>
        <dbReference type="EMBL" id="GAA2494586.1"/>
    </source>
</evidence>
<proteinExistence type="inferred from homology"/>
<keyword evidence="3 5" id="KW-0378">Hydrolase</keyword>
<dbReference type="InterPro" id="IPR023827">
    <property type="entry name" value="Peptidase_S8_Asp-AS"/>
</dbReference>
<feature type="domain" description="Inhibitor I9" evidence="9">
    <location>
        <begin position="56"/>
        <end position="122"/>
    </location>
</feature>
<dbReference type="InterPro" id="IPR050131">
    <property type="entry name" value="Peptidase_S8_subtilisin-like"/>
</dbReference>
<dbReference type="InterPro" id="IPR036852">
    <property type="entry name" value="Peptidase_S8/S53_dom_sf"/>
</dbReference>
<dbReference type="PANTHER" id="PTHR43806">
    <property type="entry name" value="PEPTIDASE S8"/>
    <property type="match status" value="1"/>
</dbReference>
<dbReference type="Proteomes" id="UP001501358">
    <property type="component" value="Unassembled WGS sequence"/>
</dbReference>
<dbReference type="InterPro" id="IPR015500">
    <property type="entry name" value="Peptidase_S8_subtilisin-rel"/>
</dbReference>
<dbReference type="SUPFAM" id="SSF54897">
    <property type="entry name" value="Protease propeptides/inhibitors"/>
    <property type="match status" value="1"/>
</dbReference>
<evidence type="ECO:0000256" key="2">
    <source>
        <dbReference type="ARBA" id="ARBA00022670"/>
    </source>
</evidence>
<evidence type="ECO:0000256" key="5">
    <source>
        <dbReference type="PROSITE-ProRule" id="PRU01240"/>
    </source>
</evidence>
<dbReference type="InterPro" id="IPR037045">
    <property type="entry name" value="S8pro/Inhibitor_I9_sf"/>
</dbReference>
<dbReference type="PROSITE" id="PS00137">
    <property type="entry name" value="SUBTILASE_HIS"/>
    <property type="match status" value="1"/>
</dbReference>
<evidence type="ECO:0000256" key="4">
    <source>
        <dbReference type="ARBA" id="ARBA00022825"/>
    </source>
</evidence>
<comment type="similarity">
    <text evidence="1 5 6">Belongs to the peptidase S8 family.</text>
</comment>
<evidence type="ECO:0000256" key="6">
    <source>
        <dbReference type="RuleBase" id="RU003355"/>
    </source>
</evidence>